<feature type="transmembrane region" description="Helical" evidence="2">
    <location>
        <begin position="44"/>
        <end position="67"/>
    </location>
</feature>
<gene>
    <name evidence="3" type="ORF">G7Y89_g8353</name>
</gene>
<name>A0A8H4RIU1_9HELO</name>
<dbReference type="EMBL" id="JAAMPI010000627">
    <property type="protein sequence ID" value="KAF4629793.1"/>
    <property type="molecule type" value="Genomic_DNA"/>
</dbReference>
<comment type="caution">
    <text evidence="3">The sequence shown here is derived from an EMBL/GenBank/DDBJ whole genome shotgun (WGS) entry which is preliminary data.</text>
</comment>
<feature type="compositionally biased region" description="Acidic residues" evidence="1">
    <location>
        <begin position="387"/>
        <end position="405"/>
    </location>
</feature>
<protein>
    <submittedName>
        <fullName evidence="3">Uncharacterized protein</fullName>
    </submittedName>
</protein>
<proteinExistence type="predicted"/>
<evidence type="ECO:0000313" key="3">
    <source>
        <dbReference type="EMBL" id="KAF4629793.1"/>
    </source>
</evidence>
<feature type="compositionally biased region" description="Basic and acidic residues" evidence="1">
    <location>
        <begin position="406"/>
        <end position="432"/>
    </location>
</feature>
<keyword evidence="2" id="KW-1133">Transmembrane helix</keyword>
<organism evidence="3 4">
    <name type="scientific">Cudoniella acicularis</name>
    <dbReference type="NCBI Taxonomy" id="354080"/>
    <lineage>
        <taxon>Eukaryota</taxon>
        <taxon>Fungi</taxon>
        <taxon>Dikarya</taxon>
        <taxon>Ascomycota</taxon>
        <taxon>Pezizomycotina</taxon>
        <taxon>Leotiomycetes</taxon>
        <taxon>Helotiales</taxon>
        <taxon>Tricladiaceae</taxon>
        <taxon>Cudoniella</taxon>
    </lineage>
</organism>
<keyword evidence="2" id="KW-0812">Transmembrane</keyword>
<feature type="region of interest" description="Disordered" evidence="1">
    <location>
        <begin position="211"/>
        <end position="294"/>
    </location>
</feature>
<feature type="compositionally biased region" description="Low complexity" evidence="1">
    <location>
        <begin position="214"/>
        <end position="229"/>
    </location>
</feature>
<dbReference type="Proteomes" id="UP000566819">
    <property type="component" value="Unassembled WGS sequence"/>
</dbReference>
<feature type="transmembrane region" description="Helical" evidence="2">
    <location>
        <begin position="20"/>
        <end position="38"/>
    </location>
</feature>
<keyword evidence="2" id="KW-0472">Membrane</keyword>
<reference evidence="3 4" key="1">
    <citation type="submission" date="2020-03" db="EMBL/GenBank/DDBJ databases">
        <title>Draft Genome Sequence of Cudoniella acicularis.</title>
        <authorList>
            <person name="Buettner E."/>
            <person name="Kellner H."/>
        </authorList>
    </citation>
    <scope>NUCLEOTIDE SEQUENCE [LARGE SCALE GENOMIC DNA]</scope>
    <source>
        <strain evidence="3 4">DSM 108380</strain>
    </source>
</reference>
<feature type="compositionally biased region" description="Polar residues" evidence="1">
    <location>
        <begin position="261"/>
        <end position="289"/>
    </location>
</feature>
<keyword evidence="4" id="KW-1185">Reference proteome</keyword>
<evidence type="ECO:0000256" key="1">
    <source>
        <dbReference type="SAM" id="MobiDB-lite"/>
    </source>
</evidence>
<sequence length="449" mass="49993">MPPNGKNGDQSKVSKCLDTIKAVGVAILWVGSLIVVLLLKTPYLLPWCLLIFIILICILLFVLSCLWKEHETVWYQQNPIYHLWSEVGACIAQSYHKIWSPPWLKMLTSFASRWMHFNLSAEFPHIDAPPSKPLKCARAFIIDLADRFNALAQRIRAVETMEAYAHNHEIDWPVDFDVGEPSEPTEFRAGTPFSVIMESDNENSDTDILTMVGSSTNSSPPTSATTSTADLNGLPTANKSQNKTKAKSRKTKAEPVMTIFNGGSSSFTLTPQTSTEKKTLANSTSTNELTMKKSDNDNNAISYLITTHIAKSMDDMENHQNQQLEMQRTIAAGMNTDAVAEFFANHNHADTNGAVLAKKTEVSMTPSSLADEKVEGASPSTPKTDNHDDEDENEKNDDEEWDMLEGEVKMAKSESESDIHERQPWPFRKEHPSGISLFGGQKRNKSALE</sequence>
<evidence type="ECO:0000313" key="4">
    <source>
        <dbReference type="Proteomes" id="UP000566819"/>
    </source>
</evidence>
<accession>A0A8H4RIU1</accession>
<evidence type="ECO:0000256" key="2">
    <source>
        <dbReference type="SAM" id="Phobius"/>
    </source>
</evidence>
<dbReference type="AlphaFoldDB" id="A0A8H4RIU1"/>
<feature type="region of interest" description="Disordered" evidence="1">
    <location>
        <begin position="362"/>
        <end position="449"/>
    </location>
</feature>